<protein>
    <submittedName>
        <fullName evidence="1">Uncharacterized protein</fullName>
    </submittedName>
</protein>
<name>A0ABW0XBK6_9ACTN</name>
<gene>
    <name evidence="1" type="ORF">ACFP3U_27420</name>
</gene>
<organism evidence="1 2">
    <name type="scientific">Kitasatospora misakiensis</name>
    <dbReference type="NCBI Taxonomy" id="67330"/>
    <lineage>
        <taxon>Bacteria</taxon>
        <taxon>Bacillati</taxon>
        <taxon>Actinomycetota</taxon>
        <taxon>Actinomycetes</taxon>
        <taxon>Kitasatosporales</taxon>
        <taxon>Streptomycetaceae</taxon>
        <taxon>Kitasatospora</taxon>
    </lineage>
</organism>
<keyword evidence="2" id="KW-1185">Reference proteome</keyword>
<dbReference type="RefSeq" id="WP_380228380.1">
    <property type="nucleotide sequence ID" value="NZ_JBHSOF010000043.1"/>
</dbReference>
<evidence type="ECO:0000313" key="2">
    <source>
        <dbReference type="Proteomes" id="UP001595975"/>
    </source>
</evidence>
<accession>A0ABW0XBK6</accession>
<comment type="caution">
    <text evidence="1">The sequence shown here is derived from an EMBL/GenBank/DDBJ whole genome shotgun (WGS) entry which is preliminary data.</text>
</comment>
<dbReference type="Proteomes" id="UP001595975">
    <property type="component" value="Unassembled WGS sequence"/>
</dbReference>
<reference evidence="2" key="1">
    <citation type="journal article" date="2019" name="Int. J. Syst. Evol. Microbiol.">
        <title>The Global Catalogue of Microorganisms (GCM) 10K type strain sequencing project: providing services to taxonomists for standard genome sequencing and annotation.</title>
        <authorList>
            <consortium name="The Broad Institute Genomics Platform"/>
            <consortium name="The Broad Institute Genome Sequencing Center for Infectious Disease"/>
            <person name="Wu L."/>
            <person name="Ma J."/>
        </authorList>
    </citation>
    <scope>NUCLEOTIDE SEQUENCE [LARGE SCALE GENOMIC DNA]</scope>
    <source>
        <strain evidence="2">CGMCC 4.1437</strain>
    </source>
</reference>
<sequence>MADHGTTAKTAGLKKSFSEFFELKDLVGRVKEDADIINRLNLKVGGHDEIGKQYHTQVDEGTKNLHDLIAKIGSTMLSVGENGEVLADTLDRADDDSHTIANGF</sequence>
<dbReference type="EMBL" id="JBHSOF010000043">
    <property type="protein sequence ID" value="MFC5666684.1"/>
    <property type="molecule type" value="Genomic_DNA"/>
</dbReference>
<proteinExistence type="predicted"/>
<evidence type="ECO:0000313" key="1">
    <source>
        <dbReference type="EMBL" id="MFC5666684.1"/>
    </source>
</evidence>